<feature type="region of interest" description="Disordered" evidence="1">
    <location>
        <begin position="860"/>
        <end position="1001"/>
    </location>
</feature>
<dbReference type="AlphaFoldDB" id="A0A7R9FJ58"/>
<evidence type="ECO:0000313" key="2">
    <source>
        <dbReference type="EMBL" id="CAD7454533.1"/>
    </source>
</evidence>
<feature type="compositionally biased region" description="Polar residues" evidence="1">
    <location>
        <begin position="241"/>
        <end position="255"/>
    </location>
</feature>
<feature type="compositionally biased region" description="Polar residues" evidence="1">
    <location>
        <begin position="892"/>
        <end position="918"/>
    </location>
</feature>
<protein>
    <submittedName>
        <fullName evidence="2">Uncharacterized protein</fullName>
    </submittedName>
</protein>
<gene>
    <name evidence="2" type="ORF">TTEB3V08_LOCUS2635</name>
</gene>
<feature type="compositionally biased region" description="Low complexity" evidence="1">
    <location>
        <begin position="1032"/>
        <end position="1054"/>
    </location>
</feature>
<feature type="region of interest" description="Disordered" evidence="1">
    <location>
        <begin position="1166"/>
        <end position="1192"/>
    </location>
</feature>
<feature type="compositionally biased region" description="Low complexity" evidence="1">
    <location>
        <begin position="1098"/>
        <end position="1111"/>
    </location>
</feature>
<feature type="region of interest" description="Disordered" evidence="1">
    <location>
        <begin position="237"/>
        <end position="262"/>
    </location>
</feature>
<reference evidence="2" key="1">
    <citation type="submission" date="2020-11" db="EMBL/GenBank/DDBJ databases">
        <authorList>
            <person name="Tran Van P."/>
        </authorList>
    </citation>
    <scope>NUCLEOTIDE SEQUENCE</scope>
</reference>
<feature type="region of interest" description="Disordered" evidence="1">
    <location>
        <begin position="1091"/>
        <end position="1111"/>
    </location>
</feature>
<dbReference type="Pfam" id="PF07145">
    <property type="entry name" value="PAM2"/>
    <property type="match status" value="1"/>
</dbReference>
<evidence type="ECO:0000256" key="1">
    <source>
        <dbReference type="SAM" id="MobiDB-lite"/>
    </source>
</evidence>
<accession>A0A7R9FJ58</accession>
<feature type="compositionally biased region" description="Polar residues" evidence="1">
    <location>
        <begin position="926"/>
        <end position="967"/>
    </location>
</feature>
<feature type="region of interest" description="Disordered" evidence="1">
    <location>
        <begin position="90"/>
        <end position="126"/>
    </location>
</feature>
<name>A0A7R9FJ58_9NEOP</name>
<dbReference type="EMBL" id="OE000633">
    <property type="protein sequence ID" value="CAD7454533.1"/>
    <property type="molecule type" value="Genomic_DNA"/>
</dbReference>
<organism evidence="2">
    <name type="scientific">Timema tahoe</name>
    <dbReference type="NCBI Taxonomy" id="61484"/>
    <lineage>
        <taxon>Eukaryota</taxon>
        <taxon>Metazoa</taxon>
        <taxon>Ecdysozoa</taxon>
        <taxon>Arthropoda</taxon>
        <taxon>Hexapoda</taxon>
        <taxon>Insecta</taxon>
        <taxon>Pterygota</taxon>
        <taxon>Neoptera</taxon>
        <taxon>Polyneoptera</taxon>
        <taxon>Phasmatodea</taxon>
        <taxon>Timematodea</taxon>
        <taxon>Timematoidea</taxon>
        <taxon>Timematidae</taxon>
        <taxon>Timema</taxon>
    </lineage>
</organism>
<dbReference type="InterPro" id="IPR009818">
    <property type="entry name" value="PAM2_motif"/>
</dbReference>
<proteinExistence type="predicted"/>
<feature type="compositionally biased region" description="Polar residues" evidence="1">
    <location>
        <begin position="1179"/>
        <end position="1192"/>
    </location>
</feature>
<feature type="compositionally biased region" description="Basic and acidic residues" evidence="1">
    <location>
        <begin position="98"/>
        <end position="111"/>
    </location>
</feature>
<feature type="region of interest" description="Disordered" evidence="1">
    <location>
        <begin position="1032"/>
        <end position="1070"/>
    </location>
</feature>
<feature type="compositionally biased region" description="Basic and acidic residues" evidence="1">
    <location>
        <begin position="875"/>
        <end position="888"/>
    </location>
</feature>
<sequence>MLFIGDLAAVSEVLVQLSKRQGSTDNISVIVVFLTDPERIASRVLDDPALWERLKNGSAQDMADQNNGIDDPKSGLMLDLDIPASFKQNGTTTVQRSQLRDFDEPAVKPRGETPTPPADTGGRSLPQFRRSSVHTYAIFGIRRRTALKSSLMCTSLLPLCGTRFVTRYEQQGARDLLLWVRVIGSAGVSCSWGVQTLWGLGVGGIVCVGGEVENVGDSGEDSEDEWNYYKVEPSGEAVQDISKTSTHTVGSQPSTAEEDMESQLNPNAAEFVPSPTLTMPSMEEVLLSESPCKTDAPRDVSDPSSQREFTCEARTRPGELFNVESNFILHSTENSSVSSAKTNLSNPFSVSDSELKFQEKISFPESSFYSATENSSKEIDLSKDDFNEILKVDETKFQDNLALSNLPSVKSNFHTFEPDSFETIPFKAPVEPIHVSFELQKELAPEMERSPERVHLDSEETAVFQEFDKIVSSSHIEEDNIEQDLEIEPIVSSSHIQKDNIEQEIEPPISVLHELSPIPETSVVTDCNTSHQSENVSPVNVWDQTLSPVEKSLILGVTSLDPITTSPLPGASATESQSSVQDLKLVSFNLEPSMKVEVQSSLDTCLSSQQTDVDLITSPLSVNVSMDMFDINSPSEGGEGDMPDVLDPSHPQEPLHTVEQEEAINLTSPQDQCTYPLVQDQLLAERKDEEIPVLLDLSPSAPPRESDQPNVITNLNLVDIVEQLGENIVESDVIPASNSVLGTLNFEPSLLNTLENKASVEEQELLKSPDYEKLIEEEASPQEIAPELLDVVSTPDRVIKEELVLLSQVDPDKQIEAVEKLAGESAVDKAPATEDTLAIKTAVAGIVTASAAGAALALDKPTSEEKKNVSKKPVLGKDKKPGFGDKAKSAPMRSSKNTTITTTLAPVKSTPASPTKPLTSPVVKKQTGSLVTSRVGKTSPVTTSVPIKSKLSSNKPSTLLSKTTVGSSKPRPLSASPTKPTSTEKKPSLTNGEAVKPMVTKVPAPVAAKRLVSTTTKTATTKALSSTISKTSVTTSARQTTTTNSRTSTVSSPTARPKTAPVNGVPSKPRVPVSTVAFRAKQPVTNKQVKETANKQISSARTSSLTTTATKAPISANRTTTTTLRRLPGGVSKTTTSVKETSVGQKLILGPDKTGLDSKEVVTVEHTTTETKVDPTPPAVTTESIIQPTDQD</sequence>